<sequence length="33" mass="3848">MKHFIFISLTLASYSTSSYGDMTTWTFDNPDNR</sequence>
<feature type="non-terminal residue" evidence="1">
    <location>
        <position position="33"/>
    </location>
</feature>
<name>A0A382XM51_9ZZZZ</name>
<protein>
    <submittedName>
        <fullName evidence="1">Uncharacterized protein</fullName>
    </submittedName>
</protein>
<reference evidence="1" key="1">
    <citation type="submission" date="2018-05" db="EMBL/GenBank/DDBJ databases">
        <authorList>
            <person name="Lanie J.A."/>
            <person name="Ng W.-L."/>
            <person name="Kazmierczak K.M."/>
            <person name="Andrzejewski T.M."/>
            <person name="Davidsen T.M."/>
            <person name="Wayne K.J."/>
            <person name="Tettelin H."/>
            <person name="Glass J.I."/>
            <person name="Rusch D."/>
            <person name="Podicherti R."/>
            <person name="Tsui H.-C.T."/>
            <person name="Winkler M.E."/>
        </authorList>
    </citation>
    <scope>NUCLEOTIDE SEQUENCE</scope>
</reference>
<dbReference type="EMBL" id="UINC01168921">
    <property type="protein sequence ID" value="SVD72206.1"/>
    <property type="molecule type" value="Genomic_DNA"/>
</dbReference>
<dbReference type="AlphaFoldDB" id="A0A382XM51"/>
<proteinExistence type="predicted"/>
<gene>
    <name evidence="1" type="ORF">METZ01_LOCUS425060</name>
</gene>
<accession>A0A382XM51</accession>
<organism evidence="1">
    <name type="scientific">marine metagenome</name>
    <dbReference type="NCBI Taxonomy" id="408172"/>
    <lineage>
        <taxon>unclassified sequences</taxon>
        <taxon>metagenomes</taxon>
        <taxon>ecological metagenomes</taxon>
    </lineage>
</organism>
<evidence type="ECO:0000313" key="1">
    <source>
        <dbReference type="EMBL" id="SVD72206.1"/>
    </source>
</evidence>